<comment type="caution">
    <text evidence="2">The sequence shown here is derived from an EMBL/GenBank/DDBJ whole genome shotgun (WGS) entry which is preliminary data.</text>
</comment>
<keyword evidence="3" id="KW-1185">Reference proteome</keyword>
<keyword evidence="1" id="KW-1133">Transmembrane helix</keyword>
<gene>
    <name evidence="2" type="ORF">J3495_01495</name>
</gene>
<proteinExistence type="predicted"/>
<keyword evidence="1" id="KW-0472">Membrane</keyword>
<evidence type="ECO:0000256" key="1">
    <source>
        <dbReference type="SAM" id="Phobius"/>
    </source>
</evidence>
<evidence type="ECO:0000313" key="2">
    <source>
        <dbReference type="EMBL" id="MBP4136749.1"/>
    </source>
</evidence>
<feature type="transmembrane region" description="Helical" evidence="1">
    <location>
        <begin position="5"/>
        <end position="26"/>
    </location>
</feature>
<keyword evidence="1" id="KW-0812">Transmembrane</keyword>
<dbReference type="Proteomes" id="UP000675047">
    <property type="component" value="Unassembled WGS sequence"/>
</dbReference>
<evidence type="ECO:0000313" key="3">
    <source>
        <dbReference type="Proteomes" id="UP000675047"/>
    </source>
</evidence>
<accession>A0A941AV51</accession>
<dbReference type="EMBL" id="JAGFBV010000001">
    <property type="protein sequence ID" value="MBP4136749.1"/>
    <property type="molecule type" value="Genomic_DNA"/>
</dbReference>
<feature type="transmembrane region" description="Helical" evidence="1">
    <location>
        <begin position="46"/>
        <end position="68"/>
    </location>
</feature>
<sequence length="76" mass="8460">MKKTLIIIIGGVIGFLYSLIDSVVSYADTAPLDDEIGFEIASWKVFILESLLCISVGLLVGWIIFLFLKKVIKKKI</sequence>
<reference evidence="2 3" key="1">
    <citation type="submission" date="2021-03" db="EMBL/GenBank/DDBJ databases">
        <title>Flavobacterium Flabelliformis Sp. Nov. And Flavobacterium Geliluteum Sp. Nov., Two Novel Multidrug Resistant Psychrophilic Species Isolated From Antarctica.</title>
        <authorList>
            <person name="Kralova S."/>
            <person name="Busse H.J."/>
            <person name="Bezdicek M."/>
            <person name="Nykrynova M."/>
            <person name="Kroupova E."/>
            <person name="Krsek D."/>
            <person name="Sedlacek I."/>
        </authorList>
    </citation>
    <scope>NUCLEOTIDE SEQUENCE [LARGE SCALE GENOMIC DNA]</scope>
    <source>
        <strain evidence="2 3">P7388</strain>
    </source>
</reference>
<dbReference type="AlphaFoldDB" id="A0A941AV51"/>
<organism evidence="2 3">
    <name type="scientific">Flavobacterium geliluteum</name>
    <dbReference type="NCBI Taxonomy" id="2816120"/>
    <lineage>
        <taxon>Bacteria</taxon>
        <taxon>Pseudomonadati</taxon>
        <taxon>Bacteroidota</taxon>
        <taxon>Flavobacteriia</taxon>
        <taxon>Flavobacteriales</taxon>
        <taxon>Flavobacteriaceae</taxon>
        <taxon>Flavobacterium</taxon>
    </lineage>
</organism>
<name>A0A941AV51_9FLAO</name>
<protein>
    <submittedName>
        <fullName evidence="2">Uncharacterized protein</fullName>
    </submittedName>
</protein>
<dbReference type="RefSeq" id="WP_210664787.1">
    <property type="nucleotide sequence ID" value="NZ_JAGFBV010000001.1"/>
</dbReference>